<dbReference type="FunFam" id="3.30.420.40:FF:000012">
    <property type="entry name" value="tRNA N6-adenosine threonylcarbamoyltransferase"/>
    <property type="match status" value="1"/>
</dbReference>
<dbReference type="AlphaFoldDB" id="A0A9D1CEE2"/>
<dbReference type="NCBIfam" id="TIGR00329">
    <property type="entry name" value="gcp_kae1"/>
    <property type="match status" value="1"/>
</dbReference>
<keyword evidence="1 8" id="KW-0963">Cytoplasm</keyword>
<gene>
    <name evidence="8 10" type="primary">tsaD</name>
    <name evidence="10" type="ORF">EYH37_00200</name>
</gene>
<dbReference type="NCBIfam" id="TIGR03723">
    <property type="entry name" value="T6A_TsaD_YgjD"/>
    <property type="match status" value="1"/>
</dbReference>
<evidence type="ECO:0000259" key="9">
    <source>
        <dbReference type="Pfam" id="PF00814"/>
    </source>
</evidence>
<dbReference type="Pfam" id="PF00814">
    <property type="entry name" value="TsaD"/>
    <property type="match status" value="1"/>
</dbReference>
<dbReference type="EMBL" id="DQVE01000002">
    <property type="protein sequence ID" value="HIP97780.1"/>
    <property type="molecule type" value="Genomic_DNA"/>
</dbReference>
<organism evidence="10 11">
    <name type="scientific">Aquifex aeolicus</name>
    <dbReference type="NCBI Taxonomy" id="63363"/>
    <lineage>
        <taxon>Bacteria</taxon>
        <taxon>Pseudomonadati</taxon>
        <taxon>Aquificota</taxon>
        <taxon>Aquificia</taxon>
        <taxon>Aquificales</taxon>
        <taxon>Aquificaceae</taxon>
        <taxon>Aquifex</taxon>
    </lineage>
</organism>
<comment type="subcellular location">
    <subcellularLocation>
        <location evidence="8">Cytoplasm</location>
    </subcellularLocation>
</comment>
<comment type="function">
    <text evidence="8">Required for the formation of a threonylcarbamoyl group on adenosine at position 37 (t(6)A37) in tRNAs that read codons beginning with adenine. Is involved in the transfer of the threonylcarbamoyl moiety of threonylcarbamoyl-AMP (TC-AMP) to the N6 group of A37, together with TsaE and TsaB. TsaD likely plays a direct catalytic role in this reaction.</text>
</comment>
<keyword evidence="2 8" id="KW-0808">Transferase</keyword>
<sequence length="334" mass="36847">MALTLAIETSCDETAVALFDTEKGIIKDLVSSQAKLHAPFGGVVPELSAREHVKNISPLLEELFFETGLTYGDLDFISFTLTPGLVLSLVVGVGVAKAIAHYKKIPLVPVHHLEGHIYSVFLTHEVEYPFVSLIVSGGHTELYLVEGFGRYRFLGGSLDDSVGEAFDKVARMLGFPYPGGPHIDRLAQRGKATVSFPTPKVEGDFNFSFSGLKTAVLNFLRRNPNYPKEDIAASFQKKVAEILKDRTLKALDRLNISRLTVVGGVSANSELRKVFRELQDMGIEVYLPEMKYTGDNAAMIAYVGALRYKIKKFAPLDINAVPSYPLERFGTDWT</sequence>
<evidence type="ECO:0000256" key="5">
    <source>
        <dbReference type="ARBA" id="ARBA00023004"/>
    </source>
</evidence>
<dbReference type="GO" id="GO:0002949">
    <property type="term" value="P:tRNA threonylcarbamoyladenosine modification"/>
    <property type="evidence" value="ECO:0007669"/>
    <property type="project" value="UniProtKB-UniRule"/>
</dbReference>
<dbReference type="PANTHER" id="PTHR11735:SF6">
    <property type="entry name" value="TRNA N6-ADENOSINE THREONYLCARBAMOYLTRANSFERASE, MITOCHONDRIAL"/>
    <property type="match status" value="1"/>
</dbReference>
<evidence type="ECO:0000256" key="8">
    <source>
        <dbReference type="HAMAP-Rule" id="MF_01445"/>
    </source>
</evidence>
<evidence type="ECO:0000256" key="6">
    <source>
        <dbReference type="ARBA" id="ARBA00023315"/>
    </source>
</evidence>
<feature type="binding site" evidence="8">
    <location>
        <position position="180"/>
    </location>
    <ligand>
        <name>substrate</name>
    </ligand>
</feature>
<comment type="similarity">
    <text evidence="8">Belongs to the KAE1 / TsaD family.</text>
</comment>
<dbReference type="InterPro" id="IPR017861">
    <property type="entry name" value="KAE1/TsaD"/>
</dbReference>
<dbReference type="InterPro" id="IPR043129">
    <property type="entry name" value="ATPase_NBD"/>
</dbReference>
<feature type="binding site" evidence="8">
    <location>
        <begin position="134"/>
        <end position="138"/>
    </location>
    <ligand>
        <name>substrate</name>
    </ligand>
</feature>
<evidence type="ECO:0000256" key="1">
    <source>
        <dbReference type="ARBA" id="ARBA00022490"/>
    </source>
</evidence>
<evidence type="ECO:0000313" key="11">
    <source>
        <dbReference type="Proteomes" id="UP000606463"/>
    </source>
</evidence>
<name>A0A9D1CEE2_AQUAO</name>
<feature type="binding site" evidence="8">
    <location>
        <position position="295"/>
    </location>
    <ligand>
        <name>Fe cation</name>
        <dbReference type="ChEBI" id="CHEBI:24875"/>
    </ligand>
</feature>
<dbReference type="GO" id="GO:0005506">
    <property type="term" value="F:iron ion binding"/>
    <property type="evidence" value="ECO:0007669"/>
    <property type="project" value="UniProtKB-UniRule"/>
</dbReference>
<feature type="binding site" evidence="8">
    <location>
        <position position="184"/>
    </location>
    <ligand>
        <name>substrate</name>
    </ligand>
</feature>
<keyword evidence="3 8" id="KW-0819">tRNA processing</keyword>
<feature type="domain" description="Gcp-like" evidence="9">
    <location>
        <begin position="25"/>
        <end position="302"/>
    </location>
</feature>
<feature type="binding site" evidence="8">
    <location>
        <position position="268"/>
    </location>
    <ligand>
        <name>substrate</name>
    </ligand>
</feature>
<feature type="binding site" evidence="8">
    <location>
        <position position="116"/>
    </location>
    <ligand>
        <name>Fe cation</name>
        <dbReference type="ChEBI" id="CHEBI:24875"/>
    </ligand>
</feature>
<reference evidence="10" key="1">
    <citation type="journal article" date="2020" name="ISME J.">
        <title>Gammaproteobacteria mediating utilization of methyl-, sulfur- and petroleum organic compounds in deep ocean hydrothermal plumes.</title>
        <authorList>
            <person name="Zhou Z."/>
            <person name="Liu Y."/>
            <person name="Pan J."/>
            <person name="Cron B.R."/>
            <person name="Toner B.M."/>
            <person name="Anantharaman K."/>
            <person name="Breier J.A."/>
            <person name="Dick G.J."/>
            <person name="Li M."/>
        </authorList>
    </citation>
    <scope>NUCLEOTIDE SEQUENCE</scope>
    <source>
        <strain evidence="10">SZUA-1501</strain>
    </source>
</reference>
<feature type="binding site" evidence="8">
    <location>
        <position position="167"/>
    </location>
    <ligand>
        <name>substrate</name>
    </ligand>
</feature>
<evidence type="ECO:0000313" key="10">
    <source>
        <dbReference type="EMBL" id="HIP97780.1"/>
    </source>
</evidence>
<evidence type="ECO:0000256" key="2">
    <source>
        <dbReference type="ARBA" id="ARBA00022679"/>
    </source>
</evidence>
<proteinExistence type="inferred from homology"/>
<dbReference type="PANTHER" id="PTHR11735">
    <property type="entry name" value="TRNA N6-ADENOSINE THREONYLCARBAMOYLTRANSFERASE"/>
    <property type="match status" value="1"/>
</dbReference>
<dbReference type="GO" id="GO:0061711">
    <property type="term" value="F:tRNA N(6)-L-threonylcarbamoyladenine synthase activity"/>
    <property type="evidence" value="ECO:0007669"/>
    <property type="project" value="UniProtKB-EC"/>
</dbReference>
<dbReference type="PRINTS" id="PR00789">
    <property type="entry name" value="OSIALOPTASE"/>
</dbReference>
<protein>
    <recommendedName>
        <fullName evidence="8">tRNA N6-adenosine threonylcarbamoyltransferase</fullName>
        <ecNumber evidence="8">2.3.1.234</ecNumber>
    </recommendedName>
    <alternativeName>
        <fullName evidence="8">N6-L-threonylcarbamoyladenine synthase</fullName>
        <shortName evidence="8">t(6)A synthase</shortName>
    </alternativeName>
    <alternativeName>
        <fullName evidence="8">t(6)A37 threonylcarbamoyladenosine biosynthesis protein TsaD</fullName>
    </alternativeName>
    <alternativeName>
        <fullName evidence="8">tRNA threonylcarbamoyladenosine biosynthesis protein TsaD</fullName>
    </alternativeName>
</protein>
<keyword evidence="6 8" id="KW-0012">Acyltransferase</keyword>
<feature type="binding site" evidence="8">
    <location>
        <position position="112"/>
    </location>
    <ligand>
        <name>Fe cation</name>
        <dbReference type="ChEBI" id="CHEBI:24875"/>
    </ligand>
</feature>
<dbReference type="CDD" id="cd24133">
    <property type="entry name" value="ASKHA_NBD_TsaD_bac"/>
    <property type="match status" value="1"/>
</dbReference>
<evidence type="ECO:0000256" key="3">
    <source>
        <dbReference type="ARBA" id="ARBA00022694"/>
    </source>
</evidence>
<comment type="catalytic activity">
    <reaction evidence="7 8">
        <text>L-threonylcarbamoyladenylate + adenosine(37) in tRNA = N(6)-L-threonylcarbamoyladenosine(37) in tRNA + AMP + H(+)</text>
        <dbReference type="Rhea" id="RHEA:37059"/>
        <dbReference type="Rhea" id="RHEA-COMP:10162"/>
        <dbReference type="Rhea" id="RHEA-COMP:10163"/>
        <dbReference type="ChEBI" id="CHEBI:15378"/>
        <dbReference type="ChEBI" id="CHEBI:73682"/>
        <dbReference type="ChEBI" id="CHEBI:74411"/>
        <dbReference type="ChEBI" id="CHEBI:74418"/>
        <dbReference type="ChEBI" id="CHEBI:456215"/>
        <dbReference type="EC" id="2.3.1.234"/>
    </reaction>
</comment>
<dbReference type="FunFam" id="3.30.420.40:FF:000040">
    <property type="entry name" value="tRNA N6-adenosine threonylcarbamoyltransferase"/>
    <property type="match status" value="1"/>
</dbReference>
<comment type="caution">
    <text evidence="10">The sequence shown here is derived from an EMBL/GenBank/DDBJ whole genome shotgun (WGS) entry which is preliminary data.</text>
</comment>
<comment type="cofactor">
    <cofactor evidence="8">
        <name>Fe(2+)</name>
        <dbReference type="ChEBI" id="CHEBI:29033"/>
    </cofactor>
    <text evidence="8">Binds 1 Fe(2+) ion per subunit.</text>
</comment>
<dbReference type="Gene3D" id="3.30.420.40">
    <property type="match status" value="2"/>
</dbReference>
<accession>A0A9D1CEE2</accession>
<dbReference type="SUPFAM" id="SSF53067">
    <property type="entry name" value="Actin-like ATPase domain"/>
    <property type="match status" value="2"/>
</dbReference>
<keyword evidence="4 8" id="KW-0479">Metal-binding</keyword>
<dbReference type="InterPro" id="IPR000905">
    <property type="entry name" value="Gcp-like_dom"/>
</dbReference>
<dbReference type="Proteomes" id="UP000606463">
    <property type="component" value="Unassembled WGS sequence"/>
</dbReference>
<evidence type="ECO:0000256" key="7">
    <source>
        <dbReference type="ARBA" id="ARBA00048117"/>
    </source>
</evidence>
<keyword evidence="5 8" id="KW-0408">Iron</keyword>
<dbReference type="InterPro" id="IPR022450">
    <property type="entry name" value="TsaD"/>
</dbReference>
<dbReference type="GO" id="GO:0005737">
    <property type="term" value="C:cytoplasm"/>
    <property type="evidence" value="ECO:0007669"/>
    <property type="project" value="UniProtKB-SubCell"/>
</dbReference>
<dbReference type="EC" id="2.3.1.234" evidence="8"/>
<dbReference type="HAMAP" id="MF_01445">
    <property type="entry name" value="TsaD"/>
    <property type="match status" value="1"/>
</dbReference>
<evidence type="ECO:0000256" key="4">
    <source>
        <dbReference type="ARBA" id="ARBA00022723"/>
    </source>
</evidence>